<dbReference type="EMBL" id="JBIMZQ010000001">
    <property type="protein sequence ID" value="KAL3674861.1"/>
    <property type="molecule type" value="Genomic_DNA"/>
</dbReference>
<proteinExistence type="predicted"/>
<accession>A0ABD3GAE4</accession>
<dbReference type="InterPro" id="IPR052050">
    <property type="entry name" value="SecEffector_AnkRepeat"/>
</dbReference>
<dbReference type="Pfam" id="PF13637">
    <property type="entry name" value="Ank_4"/>
    <property type="match status" value="2"/>
</dbReference>
<dbReference type="InterPro" id="IPR036770">
    <property type="entry name" value="Ankyrin_rpt-contain_sf"/>
</dbReference>
<dbReference type="PANTHER" id="PTHR46586:SF3">
    <property type="entry name" value="ANKYRIN REPEAT-CONTAINING PROTEIN"/>
    <property type="match status" value="1"/>
</dbReference>
<dbReference type="SUPFAM" id="SSF48403">
    <property type="entry name" value="Ankyrin repeat"/>
    <property type="match status" value="1"/>
</dbReference>
<keyword evidence="2" id="KW-1185">Reference proteome</keyword>
<sequence length="310" mass="34688">MASTEWPLFHAAIAVTRECLPAANGSLPHVTRIISDFLDTLGRDGIFAASIERGDSERELSYLYQRNLTPLSQKMVRHAAALGHVHVLKWIKEHEDQSVKVLWSAYNFNPMDEAAKGGHLTVVQWLHENLRDCYSGRAMSWAASNGHLEVMKWLLSNRQDLCVNYAMDFAAANGHLNVVKWLHNNCREGCTTWAMDGAATNGHLEVVHWLNSTRKEGCTKAAIDGAAANGHIDVVQFILQVVRPIDEMQWIGWAFTAAVEHGQVEVAKWVKTSHLEALSDSAITLALSSATDKGHQEMMRWLSSQQNERR</sequence>
<dbReference type="Proteomes" id="UP001632037">
    <property type="component" value="Unassembled WGS sequence"/>
</dbReference>
<comment type="caution">
    <text evidence="1">The sequence shown here is derived from an EMBL/GenBank/DDBJ whole genome shotgun (WGS) entry which is preliminary data.</text>
</comment>
<organism evidence="1 2">
    <name type="scientific">Phytophthora oleae</name>
    <dbReference type="NCBI Taxonomy" id="2107226"/>
    <lineage>
        <taxon>Eukaryota</taxon>
        <taxon>Sar</taxon>
        <taxon>Stramenopiles</taxon>
        <taxon>Oomycota</taxon>
        <taxon>Peronosporomycetes</taxon>
        <taxon>Peronosporales</taxon>
        <taxon>Peronosporaceae</taxon>
        <taxon>Phytophthora</taxon>
    </lineage>
</organism>
<gene>
    <name evidence="1" type="ORF">V7S43_000787</name>
</gene>
<dbReference type="SMART" id="SM00248">
    <property type="entry name" value="ANK"/>
    <property type="match status" value="3"/>
</dbReference>
<protein>
    <recommendedName>
        <fullName evidence="3">Ankyrin repeat-containing domain</fullName>
    </recommendedName>
</protein>
<evidence type="ECO:0000313" key="2">
    <source>
        <dbReference type="Proteomes" id="UP001632037"/>
    </source>
</evidence>
<dbReference type="Gene3D" id="1.25.40.20">
    <property type="entry name" value="Ankyrin repeat-containing domain"/>
    <property type="match status" value="2"/>
</dbReference>
<evidence type="ECO:0000313" key="1">
    <source>
        <dbReference type="EMBL" id="KAL3674861.1"/>
    </source>
</evidence>
<dbReference type="AlphaFoldDB" id="A0ABD3GAE4"/>
<evidence type="ECO:0008006" key="3">
    <source>
        <dbReference type="Google" id="ProtNLM"/>
    </source>
</evidence>
<dbReference type="PANTHER" id="PTHR46586">
    <property type="entry name" value="ANKYRIN REPEAT-CONTAINING PROTEIN"/>
    <property type="match status" value="1"/>
</dbReference>
<name>A0ABD3GAE4_9STRA</name>
<dbReference type="InterPro" id="IPR002110">
    <property type="entry name" value="Ankyrin_rpt"/>
</dbReference>
<reference evidence="1 2" key="1">
    <citation type="submission" date="2024-09" db="EMBL/GenBank/DDBJ databases">
        <title>Genome sequencing and assembly of Phytophthora oleae, isolate VK10A, causative agent of rot of olive drupes.</title>
        <authorList>
            <person name="Conti Taguali S."/>
            <person name="Riolo M."/>
            <person name="La Spada F."/>
            <person name="Cacciola S.O."/>
            <person name="Dionisio G."/>
        </authorList>
    </citation>
    <scope>NUCLEOTIDE SEQUENCE [LARGE SCALE GENOMIC DNA]</scope>
    <source>
        <strain evidence="1 2">VK10A</strain>
    </source>
</reference>